<dbReference type="EMBL" id="PJNW01000002">
    <property type="protein sequence ID" value="PKR90823.1"/>
    <property type="molecule type" value="Genomic_DNA"/>
</dbReference>
<dbReference type="Gene3D" id="3.40.30.10">
    <property type="entry name" value="Glutaredoxin"/>
    <property type="match status" value="1"/>
</dbReference>
<dbReference type="PIRSF" id="PIRSF038934">
    <property type="entry name" value="HyaE_HupG"/>
    <property type="match status" value="1"/>
</dbReference>
<evidence type="ECO:0000256" key="2">
    <source>
        <dbReference type="PIRNR" id="PIRNR038934"/>
    </source>
</evidence>
<dbReference type="AlphaFoldDB" id="A0A1I4QA83"/>
<dbReference type="InterPro" id="IPR036249">
    <property type="entry name" value="Thioredoxin-like_sf"/>
</dbReference>
<dbReference type="OrthoDB" id="6560050at2"/>
<accession>A0A1I4QA83</accession>
<proteinExistence type="inferred from homology"/>
<comment type="similarity">
    <text evidence="1 2">Belongs to the HupG/HyaE family.</text>
</comment>
<evidence type="ECO:0000313" key="4">
    <source>
        <dbReference type="Proteomes" id="UP000233491"/>
    </source>
</evidence>
<dbReference type="InterPro" id="IPR010893">
    <property type="entry name" value="NiFe-hyd_mat_HyaE"/>
</dbReference>
<comment type="caution">
    <text evidence="3">The sequence shown here is derived from an EMBL/GenBank/DDBJ whole genome shotgun (WGS) entry which is preliminary data.</text>
</comment>
<evidence type="ECO:0000256" key="1">
    <source>
        <dbReference type="ARBA" id="ARBA00009004"/>
    </source>
</evidence>
<reference evidence="3 4" key="1">
    <citation type="submission" date="2017-12" db="EMBL/GenBank/DDBJ databases">
        <title>Anaerobic carbon monoxide metabolism by Pleomorphomonas carboxyditropha sp. nov., a new mesophilic hydrogenogenic carboxidotroph.</title>
        <authorList>
            <person name="Esquivel-Elizondo S."/>
            <person name="Krajmalnik-Brown R."/>
        </authorList>
    </citation>
    <scope>NUCLEOTIDE SEQUENCE [LARGE SCALE GENOMIC DNA]</scope>
    <source>
        <strain evidence="3 4">R5-392</strain>
    </source>
</reference>
<organism evidence="3 4">
    <name type="scientific">Pleomorphomonas diazotrophica</name>
    <dbReference type="NCBI Taxonomy" id="1166257"/>
    <lineage>
        <taxon>Bacteria</taxon>
        <taxon>Pseudomonadati</taxon>
        <taxon>Pseudomonadota</taxon>
        <taxon>Alphaproteobacteria</taxon>
        <taxon>Hyphomicrobiales</taxon>
        <taxon>Pleomorphomonadaceae</taxon>
        <taxon>Pleomorphomonas</taxon>
    </lineage>
</organism>
<sequence>MSALIAALASRHGLPTIDTDTLDAFLASAADEPEHVLLFFTGDPDQRSDSGDVAVVLPELLSAFPGRFRAGVIARSAEVALKARCKVEVFPSLVVLRGQTVLDVLPRVRDWGEYLNRLEAALRQDAPAFCSPSRIEITANARRDEA</sequence>
<dbReference type="SUPFAM" id="SSF52833">
    <property type="entry name" value="Thioredoxin-like"/>
    <property type="match status" value="1"/>
</dbReference>
<evidence type="ECO:0000313" key="3">
    <source>
        <dbReference type="EMBL" id="PKR90823.1"/>
    </source>
</evidence>
<dbReference type="Proteomes" id="UP000233491">
    <property type="component" value="Unassembled WGS sequence"/>
</dbReference>
<name>A0A1I4QA83_9HYPH</name>
<dbReference type="Pfam" id="PF07449">
    <property type="entry name" value="HyaE"/>
    <property type="match status" value="1"/>
</dbReference>
<gene>
    <name evidence="3" type="ORF">CXZ10_05585</name>
</gene>
<dbReference type="RefSeq" id="WP_101288086.1">
    <property type="nucleotide sequence ID" value="NZ_FOUQ01000001.1"/>
</dbReference>
<protein>
    <recommendedName>
        <fullName evidence="2">Hydrogenase expression/formation protein</fullName>
    </recommendedName>
</protein>
<keyword evidence="4" id="KW-1185">Reference proteome</keyword>